<gene>
    <name evidence="1" type="ORF">GCM10010946_36660</name>
</gene>
<accession>A0ABQ2Y4S3</accession>
<dbReference type="EMBL" id="BMYU01000015">
    <property type="protein sequence ID" value="GGX54716.1"/>
    <property type="molecule type" value="Genomic_DNA"/>
</dbReference>
<dbReference type="PANTHER" id="PTHR30121">
    <property type="entry name" value="UNCHARACTERIZED PROTEIN YJGR-RELATED"/>
    <property type="match status" value="1"/>
</dbReference>
<dbReference type="SUPFAM" id="SSF52540">
    <property type="entry name" value="P-loop containing nucleoside triphosphate hydrolases"/>
    <property type="match status" value="1"/>
</dbReference>
<sequence length="566" mass="64795">MQVGFSQLIDQEEELMKQVLQLRETGLHVLSFGEFTQLIVSRRTVQTVTHLPEKIANHDAILRMTNEEIERTQTKKFTPADTRELRRAYLLKEHNKKILKKQDHEEEILNYFSLSEKPTLLDYRRYISQYYSQEFAPFFSDIAFKIPLDYLKRHAYISAGSGHGKSELIKQLVYRVMQSGSSAIILDPHGKLADEIAHWKEFKEDPDRLVYFNPYAMGDHLKCVPVINPLAGLRNHIELDKTVEGILSGITAVVGNAQDLTNRMKVILKPCLYTFAYHDKETNLYDLLDFLGNGERAEYWKNQAKLTLKNKALVETIDDFDSKEYRGTKGSIVDRIRFFLLSQALDSCLVGESSIDLISAMNSGKIIVFNLDVGDETSGAFGRFIVSSLVTLARQRKGDNAGEKKPAFLFLDEADRFMTDAIEMIYRETRKYGLYLTLVQQIAGYRLSHDTMNAITGNSMLRFAGSTGGSSSCAKIMSDMVKVNTSDLDSLEPLSFWVKYGNSDAKKFRLSHDLLGSKNSMSSEEWNTVLLKQKSLYYRDYSHNLRNNRNEEDSVKIKEFKPHDYS</sequence>
<organism evidence="1 2">
    <name type="scientific">Undibacterium squillarum</name>
    <dbReference type="NCBI Taxonomy" id="1131567"/>
    <lineage>
        <taxon>Bacteria</taxon>
        <taxon>Pseudomonadati</taxon>
        <taxon>Pseudomonadota</taxon>
        <taxon>Betaproteobacteria</taxon>
        <taxon>Burkholderiales</taxon>
        <taxon>Oxalobacteraceae</taxon>
        <taxon>Undibacterium</taxon>
    </lineage>
</organism>
<evidence type="ECO:0000313" key="1">
    <source>
        <dbReference type="EMBL" id="GGX54716.1"/>
    </source>
</evidence>
<reference evidence="2" key="1">
    <citation type="journal article" date="2019" name="Int. J. Syst. Evol. Microbiol.">
        <title>The Global Catalogue of Microorganisms (GCM) 10K type strain sequencing project: providing services to taxonomists for standard genome sequencing and annotation.</title>
        <authorList>
            <consortium name="The Broad Institute Genomics Platform"/>
            <consortium name="The Broad Institute Genome Sequencing Center for Infectious Disease"/>
            <person name="Wu L."/>
            <person name="Ma J."/>
        </authorList>
    </citation>
    <scope>NUCLEOTIDE SEQUENCE [LARGE SCALE GENOMIC DNA]</scope>
    <source>
        <strain evidence="2">KCTC 23917</strain>
    </source>
</reference>
<dbReference type="Pfam" id="PF02534">
    <property type="entry name" value="T4SS-DNA_transf"/>
    <property type="match status" value="1"/>
</dbReference>
<protein>
    <submittedName>
        <fullName evidence="1">Uncharacterized protein</fullName>
    </submittedName>
</protein>
<dbReference type="PANTHER" id="PTHR30121:SF6">
    <property type="entry name" value="SLR6007 PROTEIN"/>
    <property type="match status" value="1"/>
</dbReference>
<dbReference type="InterPro" id="IPR027417">
    <property type="entry name" value="P-loop_NTPase"/>
</dbReference>
<dbReference type="InterPro" id="IPR003688">
    <property type="entry name" value="TraG/VirD4"/>
</dbReference>
<dbReference type="InterPro" id="IPR051162">
    <property type="entry name" value="T4SS_component"/>
</dbReference>
<dbReference type="Proteomes" id="UP000653343">
    <property type="component" value="Unassembled WGS sequence"/>
</dbReference>
<keyword evidence="2" id="KW-1185">Reference proteome</keyword>
<comment type="caution">
    <text evidence="1">The sequence shown here is derived from an EMBL/GenBank/DDBJ whole genome shotgun (WGS) entry which is preliminary data.</text>
</comment>
<proteinExistence type="predicted"/>
<dbReference type="RefSeq" id="WP_189359191.1">
    <property type="nucleotide sequence ID" value="NZ_BMYU01000015.1"/>
</dbReference>
<name>A0ABQ2Y4S3_9BURK</name>
<evidence type="ECO:0000313" key="2">
    <source>
        <dbReference type="Proteomes" id="UP000653343"/>
    </source>
</evidence>
<dbReference type="Gene3D" id="3.40.50.300">
    <property type="entry name" value="P-loop containing nucleotide triphosphate hydrolases"/>
    <property type="match status" value="2"/>
</dbReference>